<feature type="chain" id="PRO_5002949054" description="Lipoprotein" evidence="1">
    <location>
        <begin position="38"/>
        <end position="415"/>
    </location>
</feature>
<name>C5BTL4_TERTT</name>
<dbReference type="RefSeq" id="WP_015819223.1">
    <property type="nucleotide sequence ID" value="NC_012997.1"/>
</dbReference>
<evidence type="ECO:0008006" key="4">
    <source>
        <dbReference type="Google" id="ProtNLM"/>
    </source>
</evidence>
<protein>
    <recommendedName>
        <fullName evidence="4">Lipoprotein</fullName>
    </recommendedName>
</protein>
<dbReference type="HOGENOM" id="CLU_675787_0_0_6"/>
<feature type="signal peptide" evidence="1">
    <location>
        <begin position="1"/>
        <end position="37"/>
    </location>
</feature>
<accession>C5BTL4</accession>
<dbReference type="eggNOG" id="ENOG502Z7WJ">
    <property type="taxonomic scope" value="Bacteria"/>
</dbReference>
<organism evidence="2 3">
    <name type="scientific">Teredinibacter turnerae (strain ATCC 39867 / T7901)</name>
    <dbReference type="NCBI Taxonomy" id="377629"/>
    <lineage>
        <taxon>Bacteria</taxon>
        <taxon>Pseudomonadati</taxon>
        <taxon>Pseudomonadota</taxon>
        <taxon>Gammaproteobacteria</taxon>
        <taxon>Cellvibrionales</taxon>
        <taxon>Cellvibrionaceae</taxon>
        <taxon>Teredinibacter</taxon>
    </lineage>
</organism>
<dbReference type="KEGG" id="ttu:TERTU_3933"/>
<dbReference type="Proteomes" id="UP000009080">
    <property type="component" value="Chromosome"/>
</dbReference>
<proteinExistence type="predicted"/>
<evidence type="ECO:0000256" key="1">
    <source>
        <dbReference type="SAM" id="SignalP"/>
    </source>
</evidence>
<dbReference type="EMBL" id="CP001614">
    <property type="protein sequence ID" value="ACR13110.1"/>
    <property type="molecule type" value="Genomic_DNA"/>
</dbReference>
<reference evidence="2 3" key="1">
    <citation type="journal article" date="2009" name="PLoS ONE">
        <title>The complete genome of Teredinibacter turnerae T7901: an intracellular endosymbiont of marine wood-boring bivalves (shipworms).</title>
        <authorList>
            <person name="Yang J.C."/>
            <person name="Madupu R."/>
            <person name="Durkin A.S."/>
            <person name="Ekborg N.A."/>
            <person name="Pedamallu C.S."/>
            <person name="Hostetler J.B."/>
            <person name="Radune D."/>
            <person name="Toms B.S."/>
            <person name="Henrissat B."/>
            <person name="Coutinho P.M."/>
            <person name="Schwarz S."/>
            <person name="Field L."/>
            <person name="Trindade-Silva A.E."/>
            <person name="Soares C.A.G."/>
            <person name="Elshahawi S."/>
            <person name="Hanora A."/>
            <person name="Schmidt E.W."/>
            <person name="Haygood M.G."/>
            <person name="Posfai J."/>
            <person name="Benner J."/>
            <person name="Madinger C."/>
            <person name="Nove J."/>
            <person name="Anton B."/>
            <person name="Chaudhary K."/>
            <person name="Foster J."/>
            <person name="Holman A."/>
            <person name="Kumar S."/>
            <person name="Lessard P.A."/>
            <person name="Luyten Y.A."/>
            <person name="Slatko B."/>
            <person name="Wood N."/>
            <person name="Wu B."/>
            <person name="Teplitski M."/>
            <person name="Mougous J.D."/>
            <person name="Ward N."/>
            <person name="Eisen J.A."/>
            <person name="Badger J.H."/>
            <person name="Distel D.L."/>
        </authorList>
    </citation>
    <scope>NUCLEOTIDE SEQUENCE [LARGE SCALE GENOMIC DNA]</scope>
    <source>
        <strain evidence="3">ATCC 39867 / T7901</strain>
    </source>
</reference>
<sequence>MINAHPQPRDAAAAHKRATLGAALAGLALAVAFPALADTLDQAKRIHDRIAGVPPSEQVLLNMKAELDNNDGVAAAMLAMEDDGFYNVTLKNWAAPWTNREMDVFVPLNDYVATVVGAVRDDRDFREILYADILYLADPALGLPAYSNSNNNHYAQLESAGLSLKDALVVRSQASVTGLPADATAGVVTSRAAARSFFKAGTNRANFRFTLLNHLCMDLEQVHDVTRVPDRIRQDVSRSPGGDARVFLNNCLGCHSGMDPLAQAFAYYDYEYDADNDLTGENGSISYNAEGAIDAATGTRVKAKYHINSATFPYGYVTPNDHWTNYWREGQNQVLGWDSALPGEGDGARSMLMELSHSEAFASCQVKKVFKSVCLREPGDAADRAQLATMTTDFKNANYNIKQVFAESADYCKGE</sequence>
<dbReference type="AlphaFoldDB" id="C5BTL4"/>
<evidence type="ECO:0000313" key="3">
    <source>
        <dbReference type="Proteomes" id="UP000009080"/>
    </source>
</evidence>
<dbReference type="STRING" id="377629.TERTU_3933"/>
<keyword evidence="3" id="KW-1185">Reference proteome</keyword>
<keyword evidence="1" id="KW-0732">Signal</keyword>
<evidence type="ECO:0000313" key="2">
    <source>
        <dbReference type="EMBL" id="ACR13110.1"/>
    </source>
</evidence>
<gene>
    <name evidence="2" type="ordered locus">TERTU_3933</name>
</gene>